<name>A0A3L6RNF2_PANMI</name>
<dbReference type="Proteomes" id="UP000275267">
    <property type="component" value="Unassembled WGS sequence"/>
</dbReference>
<protein>
    <submittedName>
        <fullName evidence="1">Uncharacterized protein</fullName>
    </submittedName>
</protein>
<organism evidence="1 2">
    <name type="scientific">Panicum miliaceum</name>
    <name type="common">Proso millet</name>
    <name type="synonym">Broomcorn millet</name>
    <dbReference type="NCBI Taxonomy" id="4540"/>
    <lineage>
        <taxon>Eukaryota</taxon>
        <taxon>Viridiplantae</taxon>
        <taxon>Streptophyta</taxon>
        <taxon>Embryophyta</taxon>
        <taxon>Tracheophyta</taxon>
        <taxon>Spermatophyta</taxon>
        <taxon>Magnoliopsida</taxon>
        <taxon>Liliopsida</taxon>
        <taxon>Poales</taxon>
        <taxon>Poaceae</taxon>
        <taxon>PACMAD clade</taxon>
        <taxon>Panicoideae</taxon>
        <taxon>Panicodae</taxon>
        <taxon>Paniceae</taxon>
        <taxon>Panicinae</taxon>
        <taxon>Panicum</taxon>
        <taxon>Panicum sect. Panicum</taxon>
    </lineage>
</organism>
<gene>
    <name evidence="1" type="ORF">C2845_PM13G25570</name>
</gene>
<dbReference type="AlphaFoldDB" id="A0A3L6RNF2"/>
<sequence>MGTSRTMAEAAYPEIPVSTKRREASPFVRYDHYMDDCSQEVFKDGSKPLKEFKKMKPMVATAPCNTNEKNDECFSDFNEENLYASRSGRAKFYGVKRIRHDVVQAKRN</sequence>
<evidence type="ECO:0000313" key="1">
    <source>
        <dbReference type="EMBL" id="RLN05411.1"/>
    </source>
</evidence>
<accession>A0A3L6RNF2</accession>
<comment type="caution">
    <text evidence="1">The sequence shown here is derived from an EMBL/GenBank/DDBJ whole genome shotgun (WGS) entry which is preliminary data.</text>
</comment>
<reference evidence="2" key="1">
    <citation type="journal article" date="2019" name="Nat. Commun.">
        <title>The genome of broomcorn millet.</title>
        <authorList>
            <person name="Zou C."/>
            <person name="Miki D."/>
            <person name="Li D."/>
            <person name="Tang Q."/>
            <person name="Xiao L."/>
            <person name="Rajput S."/>
            <person name="Deng P."/>
            <person name="Jia W."/>
            <person name="Huang R."/>
            <person name="Zhang M."/>
            <person name="Sun Y."/>
            <person name="Hu J."/>
            <person name="Fu X."/>
            <person name="Schnable P.S."/>
            <person name="Li F."/>
            <person name="Zhang H."/>
            <person name="Feng B."/>
            <person name="Zhu X."/>
            <person name="Liu R."/>
            <person name="Schnable J.C."/>
            <person name="Zhu J.-K."/>
            <person name="Zhang H."/>
        </authorList>
    </citation>
    <scope>NUCLEOTIDE SEQUENCE [LARGE SCALE GENOMIC DNA]</scope>
</reference>
<keyword evidence="2" id="KW-1185">Reference proteome</keyword>
<evidence type="ECO:0000313" key="2">
    <source>
        <dbReference type="Proteomes" id="UP000275267"/>
    </source>
</evidence>
<dbReference type="EMBL" id="PQIB02000008">
    <property type="protein sequence ID" value="RLN05411.1"/>
    <property type="molecule type" value="Genomic_DNA"/>
</dbReference>
<proteinExistence type="predicted"/>